<keyword evidence="2" id="KW-1185">Reference proteome</keyword>
<keyword evidence="1" id="KW-0812">Transmembrane</keyword>
<proteinExistence type="predicted"/>
<dbReference type="KEGG" id="pvt:110070933"/>
<dbReference type="Proteomes" id="UP001652642">
    <property type="component" value="Chromosome 2"/>
</dbReference>
<keyword evidence="1" id="KW-1133">Transmembrane helix</keyword>
<dbReference type="InParanoid" id="A0A6J0SHL3"/>
<feature type="transmembrane region" description="Helical" evidence="1">
    <location>
        <begin position="16"/>
        <end position="40"/>
    </location>
</feature>
<sequence>MRNTLLNLHILKTKPTIIFIIGIMGVGIGSGLLCCLKYAMFNPEISWIKKDSEKWDEQNPNYPYKFVGLTEDNSAKKRTRPDL</sequence>
<dbReference type="RefSeq" id="XP_020634328.1">
    <property type="nucleotide sequence ID" value="XM_020778669.2"/>
</dbReference>
<evidence type="ECO:0000313" key="2">
    <source>
        <dbReference type="Proteomes" id="UP001652642"/>
    </source>
</evidence>
<dbReference type="Pfam" id="PF06522">
    <property type="entry name" value="B12D"/>
    <property type="match status" value="1"/>
</dbReference>
<accession>A0A6J0SHL3</accession>
<dbReference type="AlphaFoldDB" id="A0A6J0SHL3"/>
<evidence type="ECO:0000313" key="3">
    <source>
        <dbReference type="RefSeq" id="XP_020634328.1"/>
    </source>
</evidence>
<dbReference type="CTD" id="56901"/>
<name>A0A6J0SHL3_9SAUR</name>
<protein>
    <submittedName>
        <fullName evidence="3">NADH dehydrogenase [ubiquinone] 1 alpha subcomplex subunit 4-like 2</fullName>
    </submittedName>
</protein>
<dbReference type="OrthoDB" id="5511684at2759"/>
<evidence type="ECO:0000256" key="1">
    <source>
        <dbReference type="SAM" id="Phobius"/>
    </source>
</evidence>
<dbReference type="InterPro" id="IPR010530">
    <property type="entry name" value="B12D"/>
</dbReference>
<reference evidence="2" key="1">
    <citation type="submission" date="2025-05" db="UniProtKB">
        <authorList>
            <consortium name="RefSeq"/>
        </authorList>
    </citation>
    <scope>NUCLEOTIDE SEQUENCE [LARGE SCALE GENOMIC DNA]</scope>
</reference>
<keyword evidence="1" id="KW-0472">Membrane</keyword>
<reference evidence="3" key="2">
    <citation type="submission" date="2025-08" db="UniProtKB">
        <authorList>
            <consortium name="RefSeq"/>
        </authorList>
    </citation>
    <scope>IDENTIFICATION</scope>
</reference>
<organism evidence="2 3">
    <name type="scientific">Pogona vitticeps</name>
    <name type="common">central bearded dragon</name>
    <dbReference type="NCBI Taxonomy" id="103695"/>
    <lineage>
        <taxon>Eukaryota</taxon>
        <taxon>Metazoa</taxon>
        <taxon>Chordata</taxon>
        <taxon>Craniata</taxon>
        <taxon>Vertebrata</taxon>
        <taxon>Euteleostomi</taxon>
        <taxon>Lepidosauria</taxon>
        <taxon>Squamata</taxon>
        <taxon>Bifurcata</taxon>
        <taxon>Unidentata</taxon>
        <taxon>Episquamata</taxon>
        <taxon>Toxicofera</taxon>
        <taxon>Iguania</taxon>
        <taxon>Acrodonta</taxon>
        <taxon>Agamidae</taxon>
        <taxon>Amphibolurinae</taxon>
        <taxon>Pogona</taxon>
    </lineage>
</organism>
<gene>
    <name evidence="3" type="primary">NDUFA4L2</name>
</gene>